<dbReference type="EMBL" id="JAWDGP010005460">
    <property type="protein sequence ID" value="KAK3756853.1"/>
    <property type="molecule type" value="Genomic_DNA"/>
</dbReference>
<proteinExistence type="inferred from homology"/>
<organism evidence="7 8">
    <name type="scientific">Elysia crispata</name>
    <name type="common">lettuce slug</name>
    <dbReference type="NCBI Taxonomy" id="231223"/>
    <lineage>
        <taxon>Eukaryota</taxon>
        <taxon>Metazoa</taxon>
        <taxon>Spiralia</taxon>
        <taxon>Lophotrochozoa</taxon>
        <taxon>Mollusca</taxon>
        <taxon>Gastropoda</taxon>
        <taxon>Heterobranchia</taxon>
        <taxon>Euthyneura</taxon>
        <taxon>Panpulmonata</taxon>
        <taxon>Sacoglossa</taxon>
        <taxon>Placobranchoidea</taxon>
        <taxon>Plakobranchidae</taxon>
        <taxon>Elysia</taxon>
    </lineage>
</organism>
<dbReference type="Pfam" id="PF10165">
    <property type="entry name" value="Ric8"/>
    <property type="match status" value="1"/>
</dbReference>
<dbReference type="InterPro" id="IPR008376">
    <property type="entry name" value="Chaperone_Ric-8_A/B"/>
</dbReference>
<dbReference type="GO" id="GO:0005085">
    <property type="term" value="F:guanyl-nucleotide exchange factor activity"/>
    <property type="evidence" value="ECO:0007669"/>
    <property type="project" value="UniProtKB-KW"/>
</dbReference>
<comment type="similarity">
    <text evidence="2">Belongs to the synembryn family.</text>
</comment>
<evidence type="ECO:0000256" key="4">
    <source>
        <dbReference type="ARBA" id="ARBA00022658"/>
    </source>
</evidence>
<evidence type="ECO:0000313" key="8">
    <source>
        <dbReference type="Proteomes" id="UP001283361"/>
    </source>
</evidence>
<name>A0AAE1D560_9GAST</name>
<dbReference type="GO" id="GO:0007186">
    <property type="term" value="P:G protein-coupled receptor signaling pathway"/>
    <property type="evidence" value="ECO:0007669"/>
    <property type="project" value="TreeGrafter"/>
</dbReference>
<keyword evidence="5" id="KW-0143">Chaperone</keyword>
<feature type="region of interest" description="Disordered" evidence="6">
    <location>
        <begin position="539"/>
        <end position="564"/>
    </location>
</feature>
<dbReference type="GO" id="GO:0005938">
    <property type="term" value="C:cell cortex"/>
    <property type="evidence" value="ECO:0007669"/>
    <property type="project" value="UniProtKB-SubCell"/>
</dbReference>
<keyword evidence="4" id="KW-0344">Guanine-nucleotide releasing factor</keyword>
<dbReference type="Proteomes" id="UP001283361">
    <property type="component" value="Unassembled WGS sequence"/>
</dbReference>
<dbReference type="PANTHER" id="PTHR12425:SF5">
    <property type="entry name" value="SYNEMBRYN"/>
    <property type="match status" value="1"/>
</dbReference>
<keyword evidence="3" id="KW-0963">Cytoplasm</keyword>
<evidence type="ECO:0000256" key="1">
    <source>
        <dbReference type="ARBA" id="ARBA00004544"/>
    </source>
</evidence>
<dbReference type="Gene3D" id="1.25.10.10">
    <property type="entry name" value="Leucine-rich Repeat Variant"/>
    <property type="match status" value="1"/>
</dbReference>
<dbReference type="SUPFAM" id="SSF48371">
    <property type="entry name" value="ARM repeat"/>
    <property type="match status" value="1"/>
</dbReference>
<dbReference type="InterPro" id="IPR016024">
    <property type="entry name" value="ARM-type_fold"/>
</dbReference>
<sequence length="564" mass="63838">MEFGELKKLDGCSETEAVAILEKFVSANSQTFTFPNLDFKLKKECVEAILTWLKKPKEASKTSIACLQAFRIISRDKSNMQALTNENALMTLNKVAGIQHYATQDADAVAVDIVPTDQAVIVEAQKCLCNIIFNSIEAQRFCCKSGCVDGVVQRLKTYGDPEVQFDVKFFDMRILFLLTALPSCVETRPRVRYELHGFTYLMEVLDLTLRDAESQTSGLTDQQVELCAEILKILFNLTISMEKKSVDEEEEAHFMRLVSILHDLLMCTIMSKDKHDDLQSHIVNLLINIPADFYEELLAPIVEEDERAGDRQEIEFDGKNMEAIWVILQFLDHRLSVTTKNMKENLAPILHCLCEACRHNRAIRKFCRLKVLPPLRGEVKRLPEDGDSLRNKLCKLLTSPVTEVKDLVAHFIFILCKENVNRMVKYTGYGNCAGLLAQFGLLKLGDSGERRGVYSSNSEDSDTEEYRDLKDEINPVTGRWEPEKRDPMEGMTDEQKEYEAEKLIDAIDKLQRQGIIQPCRVGEDGKPVPVEHVLELVEARGGKEIKKTSEEGAKGGDDSKNQGN</sequence>
<dbReference type="GO" id="GO:0001965">
    <property type="term" value="F:G-protein alpha-subunit binding"/>
    <property type="evidence" value="ECO:0007669"/>
    <property type="project" value="TreeGrafter"/>
</dbReference>
<dbReference type="InterPro" id="IPR019318">
    <property type="entry name" value="Gua_nucleotide_exch_fac_Ric8"/>
</dbReference>
<accession>A0AAE1D560</accession>
<evidence type="ECO:0000313" key="7">
    <source>
        <dbReference type="EMBL" id="KAK3756853.1"/>
    </source>
</evidence>
<evidence type="ECO:0008006" key="9">
    <source>
        <dbReference type="Google" id="ProtNLM"/>
    </source>
</evidence>
<comment type="subcellular location">
    <subcellularLocation>
        <location evidence="1">Cytoplasm</location>
        <location evidence="1">Cell cortex</location>
    </subcellularLocation>
</comment>
<keyword evidence="8" id="KW-1185">Reference proteome</keyword>
<comment type="caution">
    <text evidence="7">The sequence shown here is derived from an EMBL/GenBank/DDBJ whole genome shotgun (WGS) entry which is preliminary data.</text>
</comment>
<reference evidence="7" key="1">
    <citation type="journal article" date="2023" name="G3 (Bethesda)">
        <title>A reference genome for the long-term kleptoplast-retaining sea slug Elysia crispata morphotype clarki.</title>
        <authorList>
            <person name="Eastman K.E."/>
            <person name="Pendleton A.L."/>
            <person name="Shaikh M.A."/>
            <person name="Suttiyut T."/>
            <person name="Ogas R."/>
            <person name="Tomko P."/>
            <person name="Gavelis G."/>
            <person name="Widhalm J.R."/>
            <person name="Wisecaver J.H."/>
        </authorList>
    </citation>
    <scope>NUCLEOTIDE SEQUENCE</scope>
    <source>
        <strain evidence="7">ECLA1</strain>
    </source>
</reference>
<evidence type="ECO:0000256" key="2">
    <source>
        <dbReference type="ARBA" id="ARBA00009049"/>
    </source>
</evidence>
<dbReference type="PANTHER" id="PTHR12425">
    <property type="entry name" value="SYNEMBRYN"/>
    <property type="match status" value="1"/>
</dbReference>
<evidence type="ECO:0000256" key="5">
    <source>
        <dbReference type="ARBA" id="ARBA00023186"/>
    </source>
</evidence>
<dbReference type="AlphaFoldDB" id="A0AAE1D560"/>
<dbReference type="PRINTS" id="PR01802">
    <property type="entry name" value="SYNEMBRYN"/>
</dbReference>
<dbReference type="InterPro" id="IPR011989">
    <property type="entry name" value="ARM-like"/>
</dbReference>
<protein>
    <recommendedName>
        <fullName evidence="9">Synembryn-A</fullName>
    </recommendedName>
</protein>
<evidence type="ECO:0000256" key="3">
    <source>
        <dbReference type="ARBA" id="ARBA00022490"/>
    </source>
</evidence>
<gene>
    <name evidence="7" type="ORF">RRG08_048899</name>
</gene>
<evidence type="ECO:0000256" key="6">
    <source>
        <dbReference type="SAM" id="MobiDB-lite"/>
    </source>
</evidence>